<reference evidence="2" key="1">
    <citation type="submission" date="2004-10" db="EMBL/GenBank/DDBJ databases">
        <authorList>
            <person name="Town C.D."/>
        </authorList>
    </citation>
    <scope>NUCLEOTIDE SEQUENCE</scope>
</reference>
<name>A2Q2W4_MEDTR</name>
<reference evidence="4" key="5">
    <citation type="submission" date="2015-04" db="UniProtKB">
        <authorList>
            <consortium name="EnsemblPlants"/>
        </authorList>
    </citation>
    <scope>IDENTIFICATION</scope>
    <source>
        <strain evidence="4">cv. Jemalong A17</strain>
    </source>
</reference>
<evidence type="ECO:0000313" key="2">
    <source>
        <dbReference type="EMBL" id="ABN07964.1"/>
    </source>
</evidence>
<dbReference type="PaxDb" id="3880-AES64990"/>
<dbReference type="HOGENOM" id="CLU_2516013_0_0_1"/>
<sequence>MEWVARDGINHLQLSSIDTEENLELPNEFIASFKPLASASLDCGRPLNQVVFALMNSPQSPLRRMPTPYHCRSQGWKPGHTTYSP</sequence>
<evidence type="ECO:0000313" key="5">
    <source>
        <dbReference type="Proteomes" id="UP000002051"/>
    </source>
</evidence>
<gene>
    <name evidence="3" type="ordered locus">MTR_2g034100</name>
    <name evidence="2" type="ORF">MtrDRAFT_AC152185g16v2</name>
</gene>
<reference evidence="3 5" key="4">
    <citation type="journal article" date="2014" name="BMC Genomics">
        <title>An improved genome release (version Mt4.0) for the model legume Medicago truncatula.</title>
        <authorList>
            <person name="Tang H."/>
            <person name="Krishnakumar V."/>
            <person name="Bidwell S."/>
            <person name="Rosen B."/>
            <person name="Chan A."/>
            <person name="Zhou S."/>
            <person name="Gentzbittel L."/>
            <person name="Childs K.L."/>
            <person name="Yandell M."/>
            <person name="Gundlach H."/>
            <person name="Mayer K.F."/>
            <person name="Schwartz D.C."/>
            <person name="Town C.D."/>
        </authorList>
    </citation>
    <scope>GENOME REANNOTATION</scope>
    <source>
        <strain evidence="4 5">cv. Jemalong A17</strain>
    </source>
</reference>
<dbReference type="EMBL" id="CM001218">
    <property type="protein sequence ID" value="AES64990.1"/>
    <property type="molecule type" value="Genomic_DNA"/>
</dbReference>
<dbReference type="Proteomes" id="UP000002051">
    <property type="component" value="Chromosome 2"/>
</dbReference>
<feature type="region of interest" description="Disordered" evidence="1">
    <location>
        <begin position="63"/>
        <end position="85"/>
    </location>
</feature>
<reference evidence="3 5" key="3">
    <citation type="journal article" date="2011" name="Nature">
        <title>The Medicago genome provides insight into the evolution of rhizobial symbioses.</title>
        <authorList>
            <person name="Young N.D."/>
            <person name="Debelle F."/>
            <person name="Oldroyd G.E."/>
            <person name="Geurts R."/>
            <person name="Cannon S.B."/>
            <person name="Udvardi M.K."/>
            <person name="Benedito V.A."/>
            <person name="Mayer K.F."/>
            <person name="Gouzy J."/>
            <person name="Schoof H."/>
            <person name="Van de Peer Y."/>
            <person name="Proost S."/>
            <person name="Cook D.R."/>
            <person name="Meyers B.C."/>
            <person name="Spannagl M."/>
            <person name="Cheung F."/>
            <person name="De Mita S."/>
            <person name="Krishnakumar V."/>
            <person name="Gundlach H."/>
            <person name="Zhou S."/>
            <person name="Mudge J."/>
            <person name="Bharti A.K."/>
            <person name="Murray J.D."/>
            <person name="Naoumkina M.A."/>
            <person name="Rosen B."/>
            <person name="Silverstein K.A."/>
            <person name="Tang H."/>
            <person name="Rombauts S."/>
            <person name="Zhao P.X."/>
            <person name="Zhou P."/>
            <person name="Barbe V."/>
            <person name="Bardou P."/>
            <person name="Bechner M."/>
            <person name="Bellec A."/>
            <person name="Berger A."/>
            <person name="Berges H."/>
            <person name="Bidwell S."/>
            <person name="Bisseling T."/>
            <person name="Choisne N."/>
            <person name="Couloux A."/>
            <person name="Denny R."/>
            <person name="Deshpande S."/>
            <person name="Dai X."/>
            <person name="Doyle J.J."/>
            <person name="Dudez A.M."/>
            <person name="Farmer A.D."/>
            <person name="Fouteau S."/>
            <person name="Franken C."/>
            <person name="Gibelin C."/>
            <person name="Gish J."/>
            <person name="Goldstein S."/>
            <person name="Gonzalez A.J."/>
            <person name="Green P.J."/>
            <person name="Hallab A."/>
            <person name="Hartog M."/>
            <person name="Hua A."/>
            <person name="Humphray S.J."/>
            <person name="Jeong D.H."/>
            <person name="Jing Y."/>
            <person name="Jocker A."/>
            <person name="Kenton S.M."/>
            <person name="Kim D.J."/>
            <person name="Klee K."/>
            <person name="Lai H."/>
            <person name="Lang C."/>
            <person name="Lin S."/>
            <person name="Macmil S.L."/>
            <person name="Magdelenat G."/>
            <person name="Matthews L."/>
            <person name="McCorrison J."/>
            <person name="Monaghan E.L."/>
            <person name="Mun J.H."/>
            <person name="Najar F.Z."/>
            <person name="Nicholson C."/>
            <person name="Noirot C."/>
            <person name="O'Bleness M."/>
            <person name="Paule C.R."/>
            <person name="Poulain J."/>
            <person name="Prion F."/>
            <person name="Qin B."/>
            <person name="Qu C."/>
            <person name="Retzel E.F."/>
            <person name="Riddle C."/>
            <person name="Sallet E."/>
            <person name="Samain S."/>
            <person name="Samson N."/>
            <person name="Sanders I."/>
            <person name="Saurat O."/>
            <person name="Scarpelli C."/>
            <person name="Schiex T."/>
            <person name="Segurens B."/>
            <person name="Severin A.J."/>
            <person name="Sherrier D.J."/>
            <person name="Shi R."/>
            <person name="Sims S."/>
            <person name="Singer S.R."/>
            <person name="Sinharoy S."/>
            <person name="Sterck L."/>
            <person name="Viollet A."/>
            <person name="Wang B.B."/>
            <person name="Wang K."/>
            <person name="Wang M."/>
            <person name="Wang X."/>
            <person name="Warfsmann J."/>
            <person name="Weissenbach J."/>
            <person name="White D.D."/>
            <person name="White J.D."/>
            <person name="Wiley G.B."/>
            <person name="Wincker P."/>
            <person name="Xing Y."/>
            <person name="Yang L."/>
            <person name="Yao Z."/>
            <person name="Ying F."/>
            <person name="Zhai J."/>
            <person name="Zhou L."/>
            <person name="Zuber A."/>
            <person name="Denarie J."/>
            <person name="Dixon R.A."/>
            <person name="May G.D."/>
            <person name="Schwartz D.C."/>
            <person name="Rogers J."/>
            <person name="Quetier F."/>
            <person name="Town C.D."/>
            <person name="Roe B.A."/>
        </authorList>
    </citation>
    <scope>NUCLEOTIDE SEQUENCE [LARGE SCALE GENOMIC DNA]</scope>
    <source>
        <strain evidence="3">A17</strain>
        <strain evidence="4 5">cv. Jemalong A17</strain>
    </source>
</reference>
<evidence type="ECO:0000313" key="3">
    <source>
        <dbReference type="EMBL" id="AES64990.1"/>
    </source>
</evidence>
<accession>A2Q2W4</accession>
<dbReference type="EnsemblPlants" id="AES64990">
    <property type="protein sequence ID" value="AES64990"/>
    <property type="gene ID" value="MTR_2g034100"/>
</dbReference>
<keyword evidence="5" id="KW-1185">Reference proteome</keyword>
<organism evidence="2">
    <name type="scientific">Medicago truncatula</name>
    <name type="common">Barrel medic</name>
    <name type="synonym">Medicago tribuloides</name>
    <dbReference type="NCBI Taxonomy" id="3880"/>
    <lineage>
        <taxon>Eukaryota</taxon>
        <taxon>Viridiplantae</taxon>
        <taxon>Streptophyta</taxon>
        <taxon>Embryophyta</taxon>
        <taxon>Tracheophyta</taxon>
        <taxon>Spermatophyta</taxon>
        <taxon>Magnoliopsida</taxon>
        <taxon>eudicotyledons</taxon>
        <taxon>Gunneridae</taxon>
        <taxon>Pentapetalae</taxon>
        <taxon>rosids</taxon>
        <taxon>fabids</taxon>
        <taxon>Fabales</taxon>
        <taxon>Fabaceae</taxon>
        <taxon>Papilionoideae</taxon>
        <taxon>50 kb inversion clade</taxon>
        <taxon>NPAAA clade</taxon>
        <taxon>Hologalegina</taxon>
        <taxon>IRL clade</taxon>
        <taxon>Trifolieae</taxon>
        <taxon>Medicago</taxon>
    </lineage>
</organism>
<evidence type="ECO:0000256" key="1">
    <source>
        <dbReference type="SAM" id="MobiDB-lite"/>
    </source>
</evidence>
<evidence type="ECO:0000313" key="4">
    <source>
        <dbReference type="EnsemblPlants" id="AES64990"/>
    </source>
</evidence>
<dbReference type="AlphaFoldDB" id="A2Q2W4"/>
<dbReference type="EMBL" id="AC152185">
    <property type="protein sequence ID" value="ABN07964.1"/>
    <property type="molecule type" value="Genomic_DNA"/>
</dbReference>
<reference evidence="2" key="2">
    <citation type="submission" date="2007-03" db="EMBL/GenBank/DDBJ databases">
        <authorList>
            <consortium name="The International Medicago Genome Annotation Group"/>
        </authorList>
    </citation>
    <scope>NUCLEOTIDE SEQUENCE</scope>
</reference>
<proteinExistence type="predicted"/>
<protein>
    <submittedName>
        <fullName evidence="2 4">Uncharacterized protein</fullName>
    </submittedName>
</protein>